<dbReference type="Gene3D" id="3.40.50.1820">
    <property type="entry name" value="alpha/beta hydrolase"/>
    <property type="match status" value="1"/>
</dbReference>
<dbReference type="InterPro" id="IPR010297">
    <property type="entry name" value="DUF900_hydrolase"/>
</dbReference>
<sequence>MPILAVNVTPEGALQGDDRLGETLALLPQGAPVVIMVHGYKYSPWSDAHSPHDGLFAANRSTNLRRVTSWPEGLGAEDAKNGALCIGFGWHARGTVWQAWRQSAAVARPLAGLISRIVSRGRRVHLLAHSMGARVCLHALALAPAKSVDRVILMTGAALREEARLALAAPAAQTAEIVNVTSRENDLFDAMVEALMGFRDLSIGSGLGTEDRRWLDLQIDAADTRSGLAALGFPIAPSEALICHWSAFRRPGMMPLYRALLSDRRRLSFGLLRAHLPQPEARWTRLRSAVMARTLPPRSRSAIRN</sequence>
<reference evidence="1 2" key="1">
    <citation type="submission" date="2018-03" db="EMBL/GenBank/DDBJ databases">
        <authorList>
            <person name="Keele B.F."/>
        </authorList>
    </citation>
    <scope>NUCLEOTIDE SEQUENCE [LARGE SCALE GENOMIC DNA]</scope>
    <source>
        <strain evidence="1 2">CECT 8504</strain>
    </source>
</reference>
<dbReference type="EMBL" id="ONZF01000005">
    <property type="protein sequence ID" value="SPJ24828.1"/>
    <property type="molecule type" value="Genomic_DNA"/>
</dbReference>
<name>A0A2R8BXE1_9RHOB</name>
<dbReference type="Proteomes" id="UP000244912">
    <property type="component" value="Unassembled WGS sequence"/>
</dbReference>
<organism evidence="1 2">
    <name type="scientific">Palleronia abyssalis</name>
    <dbReference type="NCBI Taxonomy" id="1501240"/>
    <lineage>
        <taxon>Bacteria</taxon>
        <taxon>Pseudomonadati</taxon>
        <taxon>Pseudomonadota</taxon>
        <taxon>Alphaproteobacteria</taxon>
        <taxon>Rhodobacterales</taxon>
        <taxon>Roseobacteraceae</taxon>
        <taxon>Palleronia</taxon>
    </lineage>
</organism>
<dbReference type="OrthoDB" id="7303283at2"/>
<evidence type="ECO:0000313" key="1">
    <source>
        <dbReference type="EMBL" id="SPJ24828.1"/>
    </source>
</evidence>
<gene>
    <name evidence="1" type="ORF">PAA8504_02667</name>
</gene>
<proteinExistence type="predicted"/>
<dbReference type="RefSeq" id="WP_108894633.1">
    <property type="nucleotide sequence ID" value="NZ_ONZF01000005.1"/>
</dbReference>
<dbReference type="InterPro" id="IPR029058">
    <property type="entry name" value="AB_hydrolase_fold"/>
</dbReference>
<dbReference type="AlphaFoldDB" id="A0A2R8BXE1"/>
<evidence type="ECO:0000313" key="2">
    <source>
        <dbReference type="Proteomes" id="UP000244912"/>
    </source>
</evidence>
<dbReference type="SUPFAM" id="SSF53474">
    <property type="entry name" value="alpha/beta-Hydrolases"/>
    <property type="match status" value="2"/>
</dbReference>
<evidence type="ECO:0008006" key="3">
    <source>
        <dbReference type="Google" id="ProtNLM"/>
    </source>
</evidence>
<protein>
    <recommendedName>
        <fullName evidence="3">AB hydrolase-1 domain-containing protein</fullName>
    </recommendedName>
</protein>
<keyword evidence="2" id="KW-1185">Reference proteome</keyword>
<dbReference type="Pfam" id="PF05990">
    <property type="entry name" value="DUF900"/>
    <property type="match status" value="1"/>
</dbReference>
<accession>A0A2R8BXE1</accession>